<evidence type="ECO:0000256" key="6">
    <source>
        <dbReference type="SAM" id="MobiDB-lite"/>
    </source>
</evidence>
<evidence type="ECO:0000313" key="8">
    <source>
        <dbReference type="EMBL" id="KAA6415044.1"/>
    </source>
</evidence>
<dbReference type="SUPFAM" id="SSF47459">
    <property type="entry name" value="HLH, helix-loop-helix DNA-binding domain"/>
    <property type="match status" value="1"/>
</dbReference>
<dbReference type="InterPro" id="IPR036638">
    <property type="entry name" value="HLH_DNA-bd_sf"/>
</dbReference>
<evidence type="ECO:0000256" key="1">
    <source>
        <dbReference type="ARBA" id="ARBA00004123"/>
    </source>
</evidence>
<feature type="compositionally biased region" description="Acidic residues" evidence="6">
    <location>
        <begin position="308"/>
        <end position="322"/>
    </location>
</feature>
<keyword evidence="3" id="KW-0238">DNA-binding</keyword>
<feature type="region of interest" description="Disordered" evidence="6">
    <location>
        <begin position="167"/>
        <end position="200"/>
    </location>
</feature>
<keyword evidence="2" id="KW-0805">Transcription regulation</keyword>
<feature type="region of interest" description="Disordered" evidence="6">
    <location>
        <begin position="279"/>
        <end position="404"/>
    </location>
</feature>
<evidence type="ECO:0000313" key="9">
    <source>
        <dbReference type="Proteomes" id="UP000324767"/>
    </source>
</evidence>
<evidence type="ECO:0000259" key="7">
    <source>
        <dbReference type="PROSITE" id="PS50888"/>
    </source>
</evidence>
<dbReference type="InterPro" id="IPR011598">
    <property type="entry name" value="bHLH_dom"/>
</dbReference>
<evidence type="ECO:0000256" key="4">
    <source>
        <dbReference type="ARBA" id="ARBA00023163"/>
    </source>
</evidence>
<dbReference type="GO" id="GO:0005634">
    <property type="term" value="C:nucleus"/>
    <property type="evidence" value="ECO:0007669"/>
    <property type="project" value="UniProtKB-SubCell"/>
</dbReference>
<keyword evidence="4" id="KW-0804">Transcription</keyword>
<dbReference type="OrthoDB" id="5778525at2759"/>
<keyword evidence="5" id="KW-0539">Nucleus</keyword>
<sequence length="469" mass="51374">MARSSSPPMPFGYSFHDGQDFPYHQPPAPAPGPALLDDCESHMLDNFFDTIGSGTLDDNDYFLDGLQQPKGEAPSDFGWVEDLPPVFHGSTTSFTHPTNQLAMVPQGLSNDISIAGHRHTNTSQQGQIISPSAEMLAAASTLVQNGQLGMQNRGMVSDPYAFRPPESTGALRRAHSNRRSVGQTPAGLYSGRPSVVSNRFPSNTQLEAGSIVNGENMSGCMFYGNPNQGSASHLRPTKAADIRWGSDASFFGHGFVAPPNQETVEEVTNTLLHKMECLEPQPSAANTPPSSPILRQRKRTDSVVNQDNFDDDPENGEGGDADEGSRARPKKRRKAKLKVEEDEGQPPMSSRSRKRGKSVSTKKIVRSRESPFMDTTPKRERSQSGEQKSGRENLSTEQKRSNHILSEQKRRNLIKQGFDDLCMLVPELKGGGFSKSAMLTQAADWLEALVQGNEKLKVQLAKLKERDSI</sequence>
<protein>
    <recommendedName>
        <fullName evidence="7">BHLH domain-containing protein</fullName>
    </recommendedName>
</protein>
<evidence type="ECO:0000256" key="5">
    <source>
        <dbReference type="ARBA" id="ARBA00023242"/>
    </source>
</evidence>
<dbReference type="Gene3D" id="4.10.280.10">
    <property type="entry name" value="Helix-loop-helix DNA-binding domain"/>
    <property type="match status" value="1"/>
</dbReference>
<dbReference type="GO" id="GO:0000978">
    <property type="term" value="F:RNA polymerase II cis-regulatory region sequence-specific DNA binding"/>
    <property type="evidence" value="ECO:0007669"/>
    <property type="project" value="TreeGrafter"/>
</dbReference>
<feature type="compositionally biased region" description="Basic residues" evidence="6">
    <location>
        <begin position="327"/>
        <end position="336"/>
    </location>
</feature>
<dbReference type="InterPro" id="IPR052207">
    <property type="entry name" value="Max-like/E-box_TFs"/>
</dbReference>
<dbReference type="CDD" id="cd11404">
    <property type="entry name" value="bHLHzip_Mlx_like"/>
    <property type="match status" value="1"/>
</dbReference>
<reference evidence="8 9" key="1">
    <citation type="submission" date="2019-09" db="EMBL/GenBank/DDBJ databases">
        <title>The hologenome of the rock-dwelling lichen Lasallia pustulata.</title>
        <authorList>
            <person name="Greshake Tzovaras B."/>
            <person name="Segers F."/>
            <person name="Bicker A."/>
            <person name="Dal Grande F."/>
            <person name="Otte J."/>
            <person name="Hankeln T."/>
            <person name="Schmitt I."/>
            <person name="Ebersberger I."/>
        </authorList>
    </citation>
    <scope>NUCLEOTIDE SEQUENCE [LARGE SCALE GENOMIC DNA]</scope>
    <source>
        <strain evidence="8">A1-1</strain>
    </source>
</reference>
<gene>
    <name evidence="8" type="ORF">FRX48_01795</name>
</gene>
<dbReference type="Pfam" id="PF23181">
    <property type="entry name" value="bHLH_INO4"/>
    <property type="match status" value="1"/>
</dbReference>
<dbReference type="Proteomes" id="UP000324767">
    <property type="component" value="Unassembled WGS sequence"/>
</dbReference>
<proteinExistence type="predicted"/>
<organism evidence="8 9">
    <name type="scientific">Lasallia pustulata</name>
    <dbReference type="NCBI Taxonomy" id="136370"/>
    <lineage>
        <taxon>Eukaryota</taxon>
        <taxon>Fungi</taxon>
        <taxon>Dikarya</taxon>
        <taxon>Ascomycota</taxon>
        <taxon>Pezizomycotina</taxon>
        <taxon>Lecanoromycetes</taxon>
        <taxon>OSLEUM clade</taxon>
        <taxon>Umbilicariomycetidae</taxon>
        <taxon>Umbilicariales</taxon>
        <taxon>Umbilicariaceae</taxon>
        <taxon>Lasallia</taxon>
    </lineage>
</organism>
<dbReference type="PANTHER" id="PTHR15741:SF27">
    <property type="entry name" value="TRANSCRIPTION FACTOR AP-4"/>
    <property type="match status" value="1"/>
</dbReference>
<accession>A0A5M8Q228</accession>
<dbReference type="InterPro" id="IPR057072">
    <property type="entry name" value="bHLH_INO4"/>
</dbReference>
<dbReference type="PANTHER" id="PTHR15741">
    <property type="entry name" value="BASIC HELIX-LOOP-HELIX ZIP TRANSCRIPTION FACTOR"/>
    <property type="match status" value="1"/>
</dbReference>
<feature type="domain" description="BHLH" evidence="7">
    <location>
        <begin position="398"/>
        <end position="449"/>
    </location>
</feature>
<dbReference type="PROSITE" id="PS50888">
    <property type="entry name" value="BHLH"/>
    <property type="match status" value="1"/>
</dbReference>
<dbReference type="SMART" id="SM00353">
    <property type="entry name" value="HLH"/>
    <property type="match status" value="1"/>
</dbReference>
<comment type="subcellular location">
    <subcellularLocation>
        <location evidence="1">Nucleus</location>
    </subcellularLocation>
</comment>
<feature type="compositionally biased region" description="Basic and acidic residues" evidence="6">
    <location>
        <begin position="366"/>
        <end position="391"/>
    </location>
</feature>
<dbReference type="EMBL" id="VXIT01000002">
    <property type="protein sequence ID" value="KAA6415044.1"/>
    <property type="molecule type" value="Genomic_DNA"/>
</dbReference>
<comment type="caution">
    <text evidence="8">The sequence shown here is derived from an EMBL/GenBank/DDBJ whole genome shotgun (WGS) entry which is preliminary data.</text>
</comment>
<dbReference type="AlphaFoldDB" id="A0A5M8Q228"/>
<evidence type="ECO:0000256" key="2">
    <source>
        <dbReference type="ARBA" id="ARBA00023015"/>
    </source>
</evidence>
<dbReference type="GO" id="GO:0046983">
    <property type="term" value="F:protein dimerization activity"/>
    <property type="evidence" value="ECO:0007669"/>
    <property type="project" value="InterPro"/>
</dbReference>
<dbReference type="GO" id="GO:0000981">
    <property type="term" value="F:DNA-binding transcription factor activity, RNA polymerase II-specific"/>
    <property type="evidence" value="ECO:0007669"/>
    <property type="project" value="TreeGrafter"/>
</dbReference>
<evidence type="ECO:0000256" key="3">
    <source>
        <dbReference type="ARBA" id="ARBA00023125"/>
    </source>
</evidence>
<name>A0A5M8Q228_9LECA</name>